<sequence>MNKSRVARDLWRKVFNDNLINLSDGDARKGVVRDFLNDPINKKAGWKSKDARFFRLGFQKVAKENNFNVMSIGVAPTPSRSKTQKGTMNMNVKTKQKNPVPMGDSIKPPTEQEKKSGRPIPTTPQL</sequence>
<proteinExistence type="predicted"/>
<evidence type="ECO:0000313" key="2">
    <source>
        <dbReference type="EMBL" id="SVE64479.1"/>
    </source>
</evidence>
<name>A0A383F693_9ZZZZ</name>
<gene>
    <name evidence="2" type="ORF">METZ01_LOCUS517333</name>
</gene>
<dbReference type="AlphaFoldDB" id="A0A383F693"/>
<organism evidence="2">
    <name type="scientific">marine metagenome</name>
    <dbReference type="NCBI Taxonomy" id="408172"/>
    <lineage>
        <taxon>unclassified sequences</taxon>
        <taxon>metagenomes</taxon>
        <taxon>ecological metagenomes</taxon>
    </lineage>
</organism>
<protein>
    <submittedName>
        <fullName evidence="2">Uncharacterized protein</fullName>
    </submittedName>
</protein>
<dbReference type="EMBL" id="UINC01231790">
    <property type="protein sequence ID" value="SVE64479.1"/>
    <property type="molecule type" value="Genomic_DNA"/>
</dbReference>
<evidence type="ECO:0000256" key="1">
    <source>
        <dbReference type="SAM" id="MobiDB-lite"/>
    </source>
</evidence>
<feature type="compositionally biased region" description="Polar residues" evidence="1">
    <location>
        <begin position="78"/>
        <end position="93"/>
    </location>
</feature>
<feature type="region of interest" description="Disordered" evidence="1">
    <location>
        <begin position="73"/>
        <end position="126"/>
    </location>
</feature>
<reference evidence="2" key="1">
    <citation type="submission" date="2018-05" db="EMBL/GenBank/DDBJ databases">
        <authorList>
            <person name="Lanie J.A."/>
            <person name="Ng W.-L."/>
            <person name="Kazmierczak K.M."/>
            <person name="Andrzejewski T.M."/>
            <person name="Davidsen T.M."/>
            <person name="Wayne K.J."/>
            <person name="Tettelin H."/>
            <person name="Glass J.I."/>
            <person name="Rusch D."/>
            <person name="Podicherti R."/>
            <person name="Tsui H.-C.T."/>
            <person name="Winkler M.E."/>
        </authorList>
    </citation>
    <scope>NUCLEOTIDE SEQUENCE</scope>
</reference>
<feature type="non-terminal residue" evidence="2">
    <location>
        <position position="126"/>
    </location>
</feature>
<accession>A0A383F693</accession>